<dbReference type="PROSITE" id="PS51257">
    <property type="entry name" value="PROKAR_LIPOPROTEIN"/>
    <property type="match status" value="1"/>
</dbReference>
<name>A0A401LWH7_9BACE</name>
<proteinExistence type="predicted"/>
<evidence type="ECO:0008006" key="4">
    <source>
        <dbReference type="Google" id="ProtNLM"/>
    </source>
</evidence>
<dbReference type="Proteomes" id="UP000288079">
    <property type="component" value="Unassembled WGS sequence"/>
</dbReference>
<dbReference type="RefSeq" id="WP_125041748.1">
    <property type="nucleotide sequence ID" value="NZ_BHWB01000008.1"/>
</dbReference>
<comment type="caution">
    <text evidence="2">The sequence shown here is derived from an EMBL/GenBank/DDBJ whole genome shotgun (WGS) entry which is preliminary data.</text>
</comment>
<evidence type="ECO:0000256" key="1">
    <source>
        <dbReference type="SAM" id="Coils"/>
    </source>
</evidence>
<dbReference type="OrthoDB" id="1028606at2"/>
<organism evidence="2 3">
    <name type="scientific">Bacteroides faecalis</name>
    <dbReference type="NCBI Taxonomy" id="2447885"/>
    <lineage>
        <taxon>Bacteria</taxon>
        <taxon>Pseudomonadati</taxon>
        <taxon>Bacteroidota</taxon>
        <taxon>Bacteroidia</taxon>
        <taxon>Bacteroidales</taxon>
        <taxon>Bacteroidaceae</taxon>
        <taxon>Bacteroides</taxon>
    </lineage>
</organism>
<sequence length="122" mass="14370">MKKEDLKKIVFLLLAGFLFVSCQYTAKDYVADMKALTTKVVKNGSDYTKEDWKKVASEYQELNKKGKQVIKNLTQEQQKELKKWKEEMMKEASKFDSKELKESFNDLMDQAGDFMKDTFKKE</sequence>
<evidence type="ECO:0000313" key="3">
    <source>
        <dbReference type="Proteomes" id="UP000288079"/>
    </source>
</evidence>
<accession>A0A401LWH7</accession>
<keyword evidence="1" id="KW-0175">Coiled coil</keyword>
<protein>
    <recommendedName>
        <fullName evidence="4">Lipoprotein</fullName>
    </recommendedName>
</protein>
<gene>
    <name evidence="2" type="ORF">KGMB02408_28160</name>
</gene>
<feature type="coiled-coil region" evidence="1">
    <location>
        <begin position="56"/>
        <end position="94"/>
    </location>
</feature>
<dbReference type="EMBL" id="BHWB01000008">
    <property type="protein sequence ID" value="GCB35871.1"/>
    <property type="molecule type" value="Genomic_DNA"/>
</dbReference>
<keyword evidence="3" id="KW-1185">Reference proteome</keyword>
<reference evidence="2 3" key="1">
    <citation type="submission" date="2018-10" db="EMBL/GenBank/DDBJ databases">
        <title>Draft Genome Sequence of Bacteroides sp. KCTC 15687.</title>
        <authorList>
            <person name="Yu S.Y."/>
            <person name="Kim J.S."/>
            <person name="Oh B.S."/>
            <person name="Park S.H."/>
            <person name="Kang S.W."/>
            <person name="Park J.E."/>
            <person name="Choi S.H."/>
            <person name="Han K.I."/>
            <person name="Lee K.C."/>
            <person name="Eom M.K."/>
            <person name="Suh M.K."/>
            <person name="Lee D.H."/>
            <person name="Yoon H."/>
            <person name="Kim B."/>
            <person name="Yang S.J."/>
            <person name="Lee J.S."/>
            <person name="Lee J.H."/>
        </authorList>
    </citation>
    <scope>NUCLEOTIDE SEQUENCE [LARGE SCALE GENOMIC DNA]</scope>
    <source>
        <strain evidence="2 3">KCTC 15687</strain>
    </source>
</reference>
<dbReference type="AlphaFoldDB" id="A0A401LWH7"/>
<evidence type="ECO:0000313" key="2">
    <source>
        <dbReference type="EMBL" id="GCB35871.1"/>
    </source>
</evidence>